<gene>
    <name evidence="1" type="ORF">PGLA2088_LOCUS45821</name>
</gene>
<evidence type="ECO:0000313" key="2">
    <source>
        <dbReference type="Proteomes" id="UP000626109"/>
    </source>
</evidence>
<protein>
    <submittedName>
        <fullName evidence="1">Uncharacterized protein</fullName>
    </submittedName>
</protein>
<reference evidence="1" key="1">
    <citation type="submission" date="2021-02" db="EMBL/GenBank/DDBJ databases">
        <authorList>
            <person name="Dougan E. K."/>
            <person name="Rhodes N."/>
            <person name="Thang M."/>
            <person name="Chan C."/>
        </authorList>
    </citation>
    <scope>NUCLEOTIDE SEQUENCE</scope>
</reference>
<accession>A0A813LRG7</accession>
<organism evidence="1 2">
    <name type="scientific">Polarella glacialis</name>
    <name type="common">Dinoflagellate</name>
    <dbReference type="NCBI Taxonomy" id="89957"/>
    <lineage>
        <taxon>Eukaryota</taxon>
        <taxon>Sar</taxon>
        <taxon>Alveolata</taxon>
        <taxon>Dinophyceae</taxon>
        <taxon>Suessiales</taxon>
        <taxon>Suessiaceae</taxon>
        <taxon>Polarella</taxon>
    </lineage>
</organism>
<dbReference type="AlphaFoldDB" id="A0A813LRG7"/>
<evidence type="ECO:0000313" key="1">
    <source>
        <dbReference type="EMBL" id="CAE8730735.1"/>
    </source>
</evidence>
<name>A0A813LRG7_POLGL</name>
<dbReference type="Proteomes" id="UP000626109">
    <property type="component" value="Unassembled WGS sequence"/>
</dbReference>
<sequence>MLCMVGTAAATMAASLRLGQVVLHLFNKVTSNNNDDHITSAASHPWGQALSAAMASTLVFLSLFLAASLDAWCALLLLTPAALDLLLLLLQTPKGLLGSPQRSAEVATSRNADIEEYHREYTLMQQRDGFHHLQALEFKNFTWPGGGTRSLDEKTSGF</sequence>
<proteinExistence type="predicted"/>
<dbReference type="EMBL" id="CAJNNW010035893">
    <property type="protein sequence ID" value="CAE8730735.1"/>
    <property type="molecule type" value="Genomic_DNA"/>
</dbReference>
<comment type="caution">
    <text evidence="1">The sequence shown here is derived from an EMBL/GenBank/DDBJ whole genome shotgun (WGS) entry which is preliminary data.</text>
</comment>